<dbReference type="Pfam" id="PF00593">
    <property type="entry name" value="TonB_dep_Rec_b-barrel"/>
    <property type="match status" value="1"/>
</dbReference>
<dbReference type="GO" id="GO:0009279">
    <property type="term" value="C:cell outer membrane"/>
    <property type="evidence" value="ECO:0007669"/>
    <property type="project" value="UniProtKB-SubCell"/>
</dbReference>
<keyword evidence="5 12" id="KW-0812">Transmembrane</keyword>
<dbReference type="Gene3D" id="2.40.170.20">
    <property type="entry name" value="TonB-dependent receptor, beta-barrel domain"/>
    <property type="match status" value="1"/>
</dbReference>
<reference evidence="16 17" key="1">
    <citation type="submission" date="2020-05" db="EMBL/GenBank/DDBJ databases">
        <title>Parvularcula mediterraneae sp. nov., isolated from polypropylene straw from shallow seawater of the seashore of Laganas in Zakynthos island, Greece.</title>
        <authorList>
            <person name="Szabo I."/>
            <person name="Al-Omari J."/>
            <person name="Rado J."/>
            <person name="Szerdahelyi G.S."/>
        </authorList>
    </citation>
    <scope>NUCLEOTIDE SEQUENCE [LARGE SCALE GENOMIC DNA]</scope>
    <source>
        <strain evidence="16 17">ZS-1/3</strain>
    </source>
</reference>
<dbReference type="InterPro" id="IPR036942">
    <property type="entry name" value="Beta-barrel_TonB_sf"/>
</dbReference>
<keyword evidence="7" id="KW-0408">Iron</keyword>
<evidence type="ECO:0000256" key="10">
    <source>
        <dbReference type="ARBA" id="ARBA00023136"/>
    </source>
</evidence>
<dbReference type="Proteomes" id="UP000536835">
    <property type="component" value="Unassembled WGS sequence"/>
</dbReference>
<name>A0A7Y3RLL6_9PROT</name>
<evidence type="ECO:0000256" key="13">
    <source>
        <dbReference type="RuleBase" id="RU003357"/>
    </source>
</evidence>
<dbReference type="Pfam" id="PF07715">
    <property type="entry name" value="Plug"/>
    <property type="match status" value="1"/>
</dbReference>
<evidence type="ECO:0000256" key="9">
    <source>
        <dbReference type="ARBA" id="ARBA00023077"/>
    </source>
</evidence>
<feature type="domain" description="TonB-dependent receptor-like beta-barrel" evidence="14">
    <location>
        <begin position="348"/>
        <end position="624"/>
    </location>
</feature>
<evidence type="ECO:0000256" key="12">
    <source>
        <dbReference type="PROSITE-ProRule" id="PRU01360"/>
    </source>
</evidence>
<evidence type="ECO:0000256" key="1">
    <source>
        <dbReference type="ARBA" id="ARBA00004571"/>
    </source>
</evidence>
<comment type="caution">
    <text evidence="16">The sequence shown here is derived from an EMBL/GenBank/DDBJ whole genome shotgun (WGS) entry which is preliminary data.</text>
</comment>
<keyword evidence="3 12" id="KW-1134">Transmembrane beta strand</keyword>
<dbReference type="EMBL" id="JABFCX010000002">
    <property type="protein sequence ID" value="NNU15840.1"/>
    <property type="molecule type" value="Genomic_DNA"/>
</dbReference>
<evidence type="ECO:0000256" key="8">
    <source>
        <dbReference type="ARBA" id="ARBA00023065"/>
    </source>
</evidence>
<evidence type="ECO:0000313" key="17">
    <source>
        <dbReference type="Proteomes" id="UP000536835"/>
    </source>
</evidence>
<sequence>MKPSLRLAAVSAVALQAASAQTVDRITVRAAPPESLDDRPASLSLLDGPIQELISPRAPAELLNRAPGVFVQSGSGREHLTAIRSPVLTGGAGAGSFLFLQDGIPLRAAGFANVNGLFHAGFPFAESVEVLRGPGDVAYGANALHGAINVRSAAPGEGDTAFTLSAGSFDRGRAIGSLNREGLSAGLSVLQDGGYRADSGALELKGQLAAKIGEGTLRLSVHHLEQETAGFVLGDDAFKDDALRRSNPNPDAFRDVRHALVSFEQPFSAGGWEGTVTPFARATDMEFRMHFLPGTPLEENDHASIGVQSIAFRSLSDAMQVAVGFDADITEGALTEIQTAPTRFSFVQGVHYDFEVVAQEAAPFAKLLWEASDRLALEGGVRLTHTRYDYDNNTAANVVGRFRRPADREDDFTTVTGKLAGTFAISPGQSVYASLARGARAPQIAELYRIQVNQDPEGIEPETLDSAELGWRAGGGWGQLALTAFAMRKENVFFRDADGFNVTDGETTHVGVEGEATFSLHETLSLRLSGTYAEHRYGFDRNVGNASEVITDGDTVDTAPETLGTAQLTWTPSSDWLVELAATHVGDYPMNAANTVTYEGHDLLDLRVQKQLGDKLSLTGIVRNALDTRYARRADFAFGNERFFPGEERAYELVLSAKF</sequence>
<evidence type="ECO:0000256" key="3">
    <source>
        <dbReference type="ARBA" id="ARBA00022452"/>
    </source>
</evidence>
<dbReference type="PANTHER" id="PTHR32552">
    <property type="entry name" value="FERRICHROME IRON RECEPTOR-RELATED"/>
    <property type="match status" value="1"/>
</dbReference>
<comment type="similarity">
    <text evidence="12 13">Belongs to the TonB-dependent receptor family.</text>
</comment>
<organism evidence="16 17">
    <name type="scientific">Parvularcula mediterranea</name>
    <dbReference type="NCBI Taxonomy" id="2732508"/>
    <lineage>
        <taxon>Bacteria</taxon>
        <taxon>Pseudomonadati</taxon>
        <taxon>Pseudomonadota</taxon>
        <taxon>Alphaproteobacteria</taxon>
        <taxon>Parvularculales</taxon>
        <taxon>Parvularculaceae</taxon>
        <taxon>Parvularcula</taxon>
    </lineage>
</organism>
<dbReference type="GO" id="GO:0015344">
    <property type="term" value="F:siderophore uptake transmembrane transporter activity"/>
    <property type="evidence" value="ECO:0007669"/>
    <property type="project" value="TreeGrafter"/>
</dbReference>
<keyword evidence="4" id="KW-0410">Iron transport</keyword>
<feature type="domain" description="TonB-dependent receptor plug" evidence="15">
    <location>
        <begin position="57"/>
        <end position="147"/>
    </location>
</feature>
<keyword evidence="11 12" id="KW-0998">Cell outer membrane</keyword>
<keyword evidence="17" id="KW-1185">Reference proteome</keyword>
<evidence type="ECO:0000259" key="14">
    <source>
        <dbReference type="Pfam" id="PF00593"/>
    </source>
</evidence>
<accession>A0A7Y3RLL6</accession>
<evidence type="ECO:0000259" key="15">
    <source>
        <dbReference type="Pfam" id="PF07715"/>
    </source>
</evidence>
<evidence type="ECO:0000313" key="16">
    <source>
        <dbReference type="EMBL" id="NNU15840.1"/>
    </source>
</evidence>
<evidence type="ECO:0000256" key="2">
    <source>
        <dbReference type="ARBA" id="ARBA00022448"/>
    </source>
</evidence>
<dbReference type="InterPro" id="IPR000531">
    <property type="entry name" value="Beta-barrel_TonB"/>
</dbReference>
<keyword evidence="6" id="KW-0732">Signal</keyword>
<dbReference type="RefSeq" id="WP_173197599.1">
    <property type="nucleotide sequence ID" value="NZ_JABFCX010000002.1"/>
</dbReference>
<comment type="subcellular location">
    <subcellularLocation>
        <location evidence="1 12">Cell outer membrane</location>
        <topology evidence="1 12">Multi-pass membrane protein</topology>
    </subcellularLocation>
</comment>
<keyword evidence="16" id="KW-0675">Receptor</keyword>
<protein>
    <submittedName>
        <fullName evidence="16">TonB-dependent receptor</fullName>
    </submittedName>
</protein>
<evidence type="ECO:0000256" key="11">
    <source>
        <dbReference type="ARBA" id="ARBA00023237"/>
    </source>
</evidence>
<proteinExistence type="inferred from homology"/>
<dbReference type="InterPro" id="IPR037066">
    <property type="entry name" value="Plug_dom_sf"/>
</dbReference>
<dbReference type="Gene3D" id="2.170.130.10">
    <property type="entry name" value="TonB-dependent receptor, plug domain"/>
    <property type="match status" value="1"/>
</dbReference>
<dbReference type="PROSITE" id="PS52016">
    <property type="entry name" value="TONB_DEPENDENT_REC_3"/>
    <property type="match status" value="1"/>
</dbReference>
<dbReference type="PANTHER" id="PTHR32552:SF89">
    <property type="entry name" value="CATECHOLATE SIDEROPHORE RECEPTOR FIU"/>
    <property type="match status" value="1"/>
</dbReference>
<keyword evidence="10 12" id="KW-0472">Membrane</keyword>
<dbReference type="SUPFAM" id="SSF56935">
    <property type="entry name" value="Porins"/>
    <property type="match status" value="1"/>
</dbReference>
<dbReference type="InterPro" id="IPR039426">
    <property type="entry name" value="TonB-dep_rcpt-like"/>
</dbReference>
<evidence type="ECO:0000256" key="4">
    <source>
        <dbReference type="ARBA" id="ARBA00022496"/>
    </source>
</evidence>
<dbReference type="InterPro" id="IPR012910">
    <property type="entry name" value="Plug_dom"/>
</dbReference>
<keyword evidence="9 13" id="KW-0798">TonB box</keyword>
<keyword evidence="2 12" id="KW-0813">Transport</keyword>
<evidence type="ECO:0000256" key="7">
    <source>
        <dbReference type="ARBA" id="ARBA00023004"/>
    </source>
</evidence>
<keyword evidence="8" id="KW-0406">Ion transport</keyword>
<gene>
    <name evidence="16" type="ORF">HK107_05835</name>
</gene>
<dbReference type="AlphaFoldDB" id="A0A7Y3RLL6"/>
<evidence type="ECO:0000256" key="6">
    <source>
        <dbReference type="ARBA" id="ARBA00022729"/>
    </source>
</evidence>
<evidence type="ECO:0000256" key="5">
    <source>
        <dbReference type="ARBA" id="ARBA00022692"/>
    </source>
</evidence>